<evidence type="ECO:0000313" key="6">
    <source>
        <dbReference type="EMBL" id="KAA1397789.1"/>
    </source>
</evidence>
<dbReference type="Proteomes" id="UP000380867">
    <property type="component" value="Unassembled WGS sequence"/>
</dbReference>
<keyword evidence="3" id="KW-0804">Transcription</keyword>
<feature type="DNA-binding region" description="H-T-H motif" evidence="4">
    <location>
        <begin position="32"/>
        <end position="51"/>
    </location>
</feature>
<evidence type="ECO:0000256" key="4">
    <source>
        <dbReference type="PROSITE-ProRule" id="PRU00335"/>
    </source>
</evidence>
<name>A0A5M4FF00_9ACTN</name>
<organism evidence="6 7">
    <name type="scientific">Aeromicrobium ginsengisoli</name>
    <dbReference type="NCBI Taxonomy" id="363867"/>
    <lineage>
        <taxon>Bacteria</taxon>
        <taxon>Bacillati</taxon>
        <taxon>Actinomycetota</taxon>
        <taxon>Actinomycetes</taxon>
        <taxon>Propionibacteriales</taxon>
        <taxon>Nocardioidaceae</taxon>
        <taxon>Aeromicrobium</taxon>
    </lineage>
</organism>
<dbReference type="PANTHER" id="PTHR47506">
    <property type="entry name" value="TRANSCRIPTIONAL REGULATORY PROTEIN"/>
    <property type="match status" value="1"/>
</dbReference>
<dbReference type="PANTHER" id="PTHR47506:SF1">
    <property type="entry name" value="HTH-TYPE TRANSCRIPTIONAL REGULATOR YJDC"/>
    <property type="match status" value="1"/>
</dbReference>
<evidence type="ECO:0000256" key="1">
    <source>
        <dbReference type="ARBA" id="ARBA00023015"/>
    </source>
</evidence>
<dbReference type="PRINTS" id="PR00455">
    <property type="entry name" value="HTHTETR"/>
</dbReference>
<dbReference type="OrthoDB" id="4214267at2"/>
<proteinExistence type="predicted"/>
<evidence type="ECO:0000256" key="3">
    <source>
        <dbReference type="ARBA" id="ARBA00023163"/>
    </source>
</evidence>
<dbReference type="InterPro" id="IPR036271">
    <property type="entry name" value="Tet_transcr_reg_TetR-rel_C_sf"/>
</dbReference>
<evidence type="ECO:0000313" key="7">
    <source>
        <dbReference type="Proteomes" id="UP000380867"/>
    </source>
</evidence>
<dbReference type="PROSITE" id="PS50977">
    <property type="entry name" value="HTH_TETR_2"/>
    <property type="match status" value="1"/>
</dbReference>
<protein>
    <submittedName>
        <fullName evidence="6">TetR/AcrR family transcriptional regulator</fullName>
    </submittedName>
</protein>
<keyword evidence="2 4" id="KW-0238">DNA-binding</keyword>
<sequence>MPAVAADEISPTQTRLLDAAAELFYTDGVNVGVDALCRAAGVSKRSMYQFFDSKDDLLAASLARGVPGYLATLFPRPGSALTPRERVLYVFERLEQVIADPSFRGCPYVSAAMEVKSPEHPARLVARGFHNTLTEYFRAAVTAGSATDPHLLAKQLTIVHDGASARAVVQSEATPGLALATATALLDQAHIGASTGR</sequence>
<dbReference type="SUPFAM" id="SSF46689">
    <property type="entry name" value="Homeodomain-like"/>
    <property type="match status" value="1"/>
</dbReference>
<evidence type="ECO:0000259" key="5">
    <source>
        <dbReference type="PROSITE" id="PS50977"/>
    </source>
</evidence>
<comment type="caution">
    <text evidence="6">The sequence shown here is derived from an EMBL/GenBank/DDBJ whole genome shotgun (WGS) entry which is preliminary data.</text>
</comment>
<dbReference type="AlphaFoldDB" id="A0A5M4FF00"/>
<keyword evidence="7" id="KW-1185">Reference proteome</keyword>
<dbReference type="SUPFAM" id="SSF48498">
    <property type="entry name" value="Tetracyclin repressor-like, C-terminal domain"/>
    <property type="match status" value="1"/>
</dbReference>
<keyword evidence="1" id="KW-0805">Transcription regulation</keyword>
<dbReference type="InterPro" id="IPR009057">
    <property type="entry name" value="Homeodomain-like_sf"/>
</dbReference>
<dbReference type="Pfam" id="PF00440">
    <property type="entry name" value="TetR_N"/>
    <property type="match status" value="1"/>
</dbReference>
<dbReference type="InterPro" id="IPR001647">
    <property type="entry name" value="HTH_TetR"/>
</dbReference>
<reference evidence="6" key="1">
    <citation type="submission" date="2019-09" db="EMBL/GenBank/DDBJ databases">
        <authorList>
            <person name="Li J."/>
        </authorList>
    </citation>
    <scope>NUCLEOTIDE SEQUENCE [LARGE SCALE GENOMIC DNA]</scope>
    <source>
        <strain evidence="6">JCM 14732</strain>
    </source>
</reference>
<dbReference type="EMBL" id="SDPQ02000002">
    <property type="protein sequence ID" value="KAA1397789.1"/>
    <property type="molecule type" value="Genomic_DNA"/>
</dbReference>
<dbReference type="Gene3D" id="1.10.357.10">
    <property type="entry name" value="Tetracycline Repressor, domain 2"/>
    <property type="match status" value="1"/>
</dbReference>
<accession>A0A5M4FF00</accession>
<evidence type="ECO:0000256" key="2">
    <source>
        <dbReference type="ARBA" id="ARBA00023125"/>
    </source>
</evidence>
<dbReference type="RefSeq" id="WP_149689234.1">
    <property type="nucleotide sequence ID" value="NZ_SDPQ02000002.1"/>
</dbReference>
<dbReference type="GO" id="GO:0003677">
    <property type="term" value="F:DNA binding"/>
    <property type="evidence" value="ECO:0007669"/>
    <property type="project" value="UniProtKB-UniRule"/>
</dbReference>
<gene>
    <name evidence="6" type="ORF">ESP70_010610</name>
</gene>
<feature type="domain" description="HTH tetR-type" evidence="5">
    <location>
        <begin position="10"/>
        <end position="69"/>
    </location>
</feature>